<evidence type="ECO:0000256" key="1">
    <source>
        <dbReference type="ARBA" id="ARBA00022801"/>
    </source>
</evidence>
<dbReference type="GO" id="GO:0019783">
    <property type="term" value="F:ubiquitin-like protein peptidase activity"/>
    <property type="evidence" value="ECO:0007669"/>
    <property type="project" value="TreeGrafter"/>
</dbReference>
<organism evidence="4 5">
    <name type="scientific">Coemansia asiatica</name>
    <dbReference type="NCBI Taxonomy" id="1052880"/>
    <lineage>
        <taxon>Eukaryota</taxon>
        <taxon>Fungi</taxon>
        <taxon>Fungi incertae sedis</taxon>
        <taxon>Zoopagomycota</taxon>
        <taxon>Kickxellomycotina</taxon>
        <taxon>Kickxellomycetes</taxon>
        <taxon>Kickxellales</taxon>
        <taxon>Kickxellaceae</taxon>
        <taxon>Coemansia</taxon>
    </lineage>
</organism>
<evidence type="ECO:0000313" key="5">
    <source>
        <dbReference type="Proteomes" id="UP001145021"/>
    </source>
</evidence>
<evidence type="ECO:0000256" key="2">
    <source>
        <dbReference type="SAM" id="MobiDB-lite"/>
    </source>
</evidence>
<name>A0A9W7XFK4_9FUNG</name>
<evidence type="ECO:0000313" key="4">
    <source>
        <dbReference type="EMBL" id="KAJ1641838.1"/>
    </source>
</evidence>
<dbReference type="InterPro" id="IPR012462">
    <property type="entry name" value="UFSP1/2_DUB_cat"/>
</dbReference>
<feature type="compositionally biased region" description="Polar residues" evidence="2">
    <location>
        <begin position="20"/>
        <end position="29"/>
    </location>
</feature>
<dbReference type="Pfam" id="PF07910">
    <property type="entry name" value="Peptidase_C78"/>
    <property type="match status" value="1"/>
</dbReference>
<dbReference type="PANTHER" id="PTHR48153:SF4">
    <property type="entry name" value="UBIQUITIN CARBOXYL-TERMINAL HYDROLASE MUG105"/>
    <property type="match status" value="1"/>
</dbReference>
<dbReference type="PANTHER" id="PTHR48153">
    <property type="entry name" value="UFM1-SPECIFIC PROTEASE 2"/>
    <property type="match status" value="1"/>
</dbReference>
<dbReference type="AlphaFoldDB" id="A0A9W7XFK4"/>
<keyword evidence="1" id="KW-0378">Hydrolase</keyword>
<reference evidence="4" key="1">
    <citation type="submission" date="2022-07" db="EMBL/GenBank/DDBJ databases">
        <title>Phylogenomic reconstructions and comparative analyses of Kickxellomycotina fungi.</title>
        <authorList>
            <person name="Reynolds N.K."/>
            <person name="Stajich J.E."/>
            <person name="Barry K."/>
            <person name="Grigoriev I.V."/>
            <person name="Crous P."/>
            <person name="Smith M.E."/>
        </authorList>
    </citation>
    <scope>NUCLEOTIDE SEQUENCE</scope>
    <source>
        <strain evidence="4">NBRC 105413</strain>
    </source>
</reference>
<dbReference type="Gene3D" id="3.90.70.130">
    <property type="match status" value="1"/>
</dbReference>
<comment type="caution">
    <text evidence="4">The sequence shown here is derived from an EMBL/GenBank/DDBJ whole genome shotgun (WGS) entry which is preliminary data.</text>
</comment>
<accession>A0A9W7XFK4</accession>
<gene>
    <name evidence="4" type="ORF">LPJ64_006247</name>
</gene>
<protein>
    <recommendedName>
        <fullName evidence="3">UFSP1/2/DUB catalytic domain-containing protein</fullName>
    </recommendedName>
</protein>
<keyword evidence="5" id="KW-1185">Reference proteome</keyword>
<dbReference type="EMBL" id="JANBOH010000599">
    <property type="protein sequence ID" value="KAJ1641838.1"/>
    <property type="molecule type" value="Genomic_DNA"/>
</dbReference>
<dbReference type="Proteomes" id="UP001145021">
    <property type="component" value="Unassembled WGS sequence"/>
</dbReference>
<feature type="region of interest" description="Disordered" evidence="2">
    <location>
        <begin position="1"/>
        <end position="56"/>
    </location>
</feature>
<proteinExistence type="predicted"/>
<evidence type="ECO:0000259" key="3">
    <source>
        <dbReference type="Pfam" id="PF07910"/>
    </source>
</evidence>
<feature type="domain" description="UFSP1/2/DUB catalytic" evidence="3">
    <location>
        <begin position="93"/>
        <end position="292"/>
    </location>
</feature>
<sequence>MDSSGKDIVDLTGDSDDDTQQSATASSIQAVEPDKSTNVMEEEKENKKDRKTQRKKMARIRKIGDFFCDRATQRHVHSRFQLSRLVKIPTNGQSVVLANPATQHIGTTLLDRGWACGYRNCQMLLSSVLSCAKEGSNEIAESFLTDATPSVRKLQEMLEMAWSEGFDFDGAQQLGYRVVGTKKWIGTTEIYCILAHLGIRAGIVDFHCPTASDGSHPALFSWVFEYFTDGQTDASISKVPIDQINNENDDASVRFIAKHPLYLQHQGHSRTVVGIEMGESGICLLVFDPDVDPGPGNRLSLFRYTMFASRGMDQYQILYVMDTDNTRDIPKHISSRRIP</sequence>